<comment type="caution">
    <text evidence="4">The sequence shown here is derived from an EMBL/GenBank/DDBJ whole genome shotgun (WGS) entry which is preliminary data.</text>
</comment>
<evidence type="ECO:0000313" key="4">
    <source>
        <dbReference type="EMBL" id="KAG8042707.1"/>
    </source>
</evidence>
<dbReference type="Pfam" id="PF10431">
    <property type="entry name" value="ClpB_D2-small"/>
    <property type="match status" value="1"/>
</dbReference>
<feature type="domain" description="Clp ATPase C-terminal" evidence="3">
    <location>
        <begin position="57"/>
        <end position="109"/>
    </location>
</feature>
<dbReference type="InterPro" id="IPR050130">
    <property type="entry name" value="ClpA_ClpB"/>
</dbReference>
<dbReference type="PANTHER" id="PTHR11638:SF93">
    <property type="entry name" value="MITOCHONDRIAL DISAGGREGASE"/>
    <property type="match status" value="1"/>
</dbReference>
<protein>
    <recommendedName>
        <fullName evidence="3">Clp ATPase C-terminal domain-containing protein</fullName>
    </recommendedName>
</protein>
<dbReference type="GO" id="GO:0005739">
    <property type="term" value="C:mitochondrion"/>
    <property type="evidence" value="ECO:0007669"/>
    <property type="project" value="TreeGrafter"/>
</dbReference>
<dbReference type="GO" id="GO:0016887">
    <property type="term" value="F:ATP hydrolysis activity"/>
    <property type="evidence" value="ECO:0007669"/>
    <property type="project" value="TreeGrafter"/>
</dbReference>
<reference evidence="4" key="1">
    <citation type="submission" date="2020-03" db="EMBL/GenBank/DDBJ databases">
        <authorList>
            <person name="Chebbi M.A."/>
            <person name="Drezen J.M."/>
        </authorList>
    </citation>
    <scope>NUCLEOTIDE SEQUENCE</scope>
    <source>
        <tissue evidence="4">Whole body</tissue>
    </source>
</reference>
<evidence type="ECO:0000256" key="2">
    <source>
        <dbReference type="ARBA" id="ARBA00022840"/>
    </source>
</evidence>
<dbReference type="EMBL" id="JAAOIC020000001">
    <property type="protein sequence ID" value="KAG8042707.1"/>
    <property type="molecule type" value="Genomic_DNA"/>
</dbReference>
<dbReference type="AlphaFoldDB" id="A0A8J5UU93"/>
<keyword evidence="5" id="KW-1185">Reference proteome</keyword>
<evidence type="ECO:0000256" key="1">
    <source>
        <dbReference type="ARBA" id="ARBA00022741"/>
    </source>
</evidence>
<dbReference type="PANTHER" id="PTHR11638">
    <property type="entry name" value="ATP-DEPENDENT CLP PROTEASE"/>
    <property type="match status" value="1"/>
</dbReference>
<dbReference type="GO" id="GO:0005524">
    <property type="term" value="F:ATP binding"/>
    <property type="evidence" value="ECO:0007669"/>
    <property type="project" value="UniProtKB-KW"/>
</dbReference>
<organism evidence="4 5">
    <name type="scientific">Cotesia typhae</name>
    <dbReference type="NCBI Taxonomy" id="2053667"/>
    <lineage>
        <taxon>Eukaryota</taxon>
        <taxon>Metazoa</taxon>
        <taxon>Ecdysozoa</taxon>
        <taxon>Arthropoda</taxon>
        <taxon>Hexapoda</taxon>
        <taxon>Insecta</taxon>
        <taxon>Pterygota</taxon>
        <taxon>Neoptera</taxon>
        <taxon>Endopterygota</taxon>
        <taxon>Hymenoptera</taxon>
        <taxon>Apocrita</taxon>
        <taxon>Ichneumonoidea</taxon>
        <taxon>Braconidae</taxon>
        <taxon>Microgastrinae</taxon>
        <taxon>Cotesia</taxon>
    </lineage>
</organism>
<evidence type="ECO:0000313" key="5">
    <source>
        <dbReference type="Proteomes" id="UP000729913"/>
    </source>
</evidence>
<reference evidence="4" key="2">
    <citation type="submission" date="2021-04" db="EMBL/GenBank/DDBJ databases">
        <title>Genome-wide patterns of bracovirus chromosomal integration into multiple host tissues during parasitism.</title>
        <authorList>
            <person name="Chebbi M.A.C."/>
        </authorList>
    </citation>
    <scope>NUCLEOTIDE SEQUENCE</scope>
    <source>
        <tissue evidence="4">Whole body</tissue>
    </source>
</reference>
<sequence>MTSNLASEEIAEHAIQLRSEAERILNYRLDQNSDQDQQPEHIVISRNFKDQVRPGLKELKKKHMIELKWDREVLSVLADGYDAHYGARSIKYEVERRVINQLAAAHERGLIGKSVALN</sequence>
<dbReference type="OrthoDB" id="47330at2759"/>
<dbReference type="GO" id="GO:0034605">
    <property type="term" value="P:cellular response to heat"/>
    <property type="evidence" value="ECO:0007669"/>
    <property type="project" value="TreeGrafter"/>
</dbReference>
<gene>
    <name evidence="4" type="ORF">G9C98_005346</name>
</gene>
<keyword evidence="1" id="KW-0547">Nucleotide-binding</keyword>
<evidence type="ECO:0000259" key="3">
    <source>
        <dbReference type="Pfam" id="PF10431"/>
    </source>
</evidence>
<name>A0A8J5UU93_9HYME</name>
<accession>A0A8J5UU93</accession>
<proteinExistence type="predicted"/>
<dbReference type="Proteomes" id="UP000729913">
    <property type="component" value="Unassembled WGS sequence"/>
</dbReference>
<keyword evidence="2" id="KW-0067">ATP-binding</keyword>
<dbReference type="InterPro" id="IPR019489">
    <property type="entry name" value="Clp_ATPase_C"/>
</dbReference>